<sequence length="548" mass="57888">MDLLAKMSLLTSRVRVMEDLVAGYGGVQLPVSGATNPRGINAHPHGSAFPAGGITPDGANPSAAHVLEPDAPRAPTAHTSVGRSAATEPSPGHCALLDRIVSLEGRWEEAVPARSGLWALRAIVARDTHVLGRALATCAVFRLLDKLHTRPARARVQQVHFGRAGLLTVYIDCTRNAMEKLIDMNKLGSVVTRRKMGGPVCCTVQPSDLAALAAAVCMTPSDLSSAKISKKHQIIVDAITKHTGMTTPEALEWLSEKVFRPAKVQGDGQRKKRKHADAGDNEQQITHSLNLVRLNQILSHVIGRFKSVVFNTWCDVVTKVPSKVLPAKTAGDWKDDVLFFKTPIGRQGIISGVAKGFQYLEVGHRARPAVGLGVEELTDMCLGHFCQGAFVGHEALVNIHSGIPHGSSGPDIYCYQSRVNMVTAHDDVLPKSTTADRGMIVLDGEDPSCAIFDNEFMPLPVDGDLDLATDSEVSGGLGLGVHASPAAPEAPAAAPAAASAAAPAAALLAALVANLVTLREQAEKILASARAQVKARLAGATVDDDDLL</sequence>
<evidence type="ECO:0000313" key="2">
    <source>
        <dbReference type="EMBL" id="OSX77072.1"/>
    </source>
</evidence>
<dbReference type="Proteomes" id="UP000218209">
    <property type="component" value="Unassembled WGS sequence"/>
</dbReference>
<dbReference type="EMBL" id="KV918847">
    <property type="protein sequence ID" value="OSX77072.1"/>
    <property type="molecule type" value="Genomic_DNA"/>
</dbReference>
<evidence type="ECO:0000256" key="1">
    <source>
        <dbReference type="SAM" id="MobiDB-lite"/>
    </source>
</evidence>
<dbReference type="AlphaFoldDB" id="A0A1X6P856"/>
<name>A0A1X6P856_PORUM</name>
<keyword evidence="3" id="KW-1185">Reference proteome</keyword>
<evidence type="ECO:0000313" key="3">
    <source>
        <dbReference type="Proteomes" id="UP000218209"/>
    </source>
</evidence>
<gene>
    <name evidence="2" type="ORF">BU14_0164s0032</name>
</gene>
<reference evidence="2 3" key="1">
    <citation type="submission" date="2017-03" db="EMBL/GenBank/DDBJ databases">
        <title>WGS assembly of Porphyra umbilicalis.</title>
        <authorList>
            <person name="Brawley S.H."/>
            <person name="Blouin N.A."/>
            <person name="Ficko-Blean E."/>
            <person name="Wheeler G.L."/>
            <person name="Lohr M."/>
            <person name="Goodson H.V."/>
            <person name="Jenkins J.W."/>
            <person name="Blaby-Haas C.E."/>
            <person name="Helliwell K.E."/>
            <person name="Chan C."/>
            <person name="Marriage T."/>
            <person name="Bhattacharya D."/>
            <person name="Klein A.S."/>
            <person name="Badis Y."/>
            <person name="Brodie J."/>
            <person name="Cao Y."/>
            <person name="Collen J."/>
            <person name="Dittami S.M."/>
            <person name="Gachon C.M."/>
            <person name="Green B.R."/>
            <person name="Karpowicz S."/>
            <person name="Kim J.W."/>
            <person name="Kudahl U."/>
            <person name="Lin S."/>
            <person name="Michel G."/>
            <person name="Mittag M."/>
            <person name="Olson B.J."/>
            <person name="Pangilinan J."/>
            <person name="Peng Y."/>
            <person name="Qiu H."/>
            <person name="Shu S."/>
            <person name="Singer J.T."/>
            <person name="Smith A.G."/>
            <person name="Sprecher B.N."/>
            <person name="Wagner V."/>
            <person name="Wang W."/>
            <person name="Wang Z.-Y."/>
            <person name="Yan J."/>
            <person name="Yarish C."/>
            <person name="Zoeuner-Riek S."/>
            <person name="Zhuang Y."/>
            <person name="Zou Y."/>
            <person name="Lindquist E.A."/>
            <person name="Grimwood J."/>
            <person name="Barry K."/>
            <person name="Rokhsar D.S."/>
            <person name="Schmutz J."/>
            <person name="Stiller J.W."/>
            <person name="Grossman A.R."/>
            <person name="Prochnik S.E."/>
        </authorList>
    </citation>
    <scope>NUCLEOTIDE SEQUENCE [LARGE SCALE GENOMIC DNA]</scope>
    <source>
        <strain evidence="2">4086291</strain>
    </source>
</reference>
<feature type="region of interest" description="Disordered" evidence="1">
    <location>
        <begin position="50"/>
        <end position="90"/>
    </location>
</feature>
<organism evidence="2 3">
    <name type="scientific">Porphyra umbilicalis</name>
    <name type="common">Purple laver</name>
    <name type="synonym">Red alga</name>
    <dbReference type="NCBI Taxonomy" id="2786"/>
    <lineage>
        <taxon>Eukaryota</taxon>
        <taxon>Rhodophyta</taxon>
        <taxon>Bangiophyceae</taxon>
        <taxon>Bangiales</taxon>
        <taxon>Bangiaceae</taxon>
        <taxon>Porphyra</taxon>
    </lineage>
</organism>
<protein>
    <submittedName>
        <fullName evidence="2">Uncharacterized protein</fullName>
    </submittedName>
</protein>
<proteinExistence type="predicted"/>
<accession>A0A1X6P856</accession>